<keyword evidence="5" id="KW-1185">Reference proteome</keyword>
<reference evidence="5" key="1">
    <citation type="journal article" date="2019" name="Int. J. Syst. Evol. Microbiol.">
        <title>The Global Catalogue of Microorganisms (GCM) 10K type strain sequencing project: providing services to taxonomists for standard genome sequencing and annotation.</title>
        <authorList>
            <consortium name="The Broad Institute Genomics Platform"/>
            <consortium name="The Broad Institute Genome Sequencing Center for Infectious Disease"/>
            <person name="Wu L."/>
            <person name="Ma J."/>
        </authorList>
    </citation>
    <scope>NUCLEOTIDE SEQUENCE [LARGE SCALE GENOMIC DNA]</scope>
    <source>
        <strain evidence="5">JCM 18424</strain>
    </source>
</reference>
<comment type="caution">
    <text evidence="4">The sequence shown here is derived from an EMBL/GenBank/DDBJ whole genome shotgun (WGS) entry which is preliminary data.</text>
</comment>
<dbReference type="InterPro" id="IPR041698">
    <property type="entry name" value="Methyltransf_25"/>
</dbReference>
<dbReference type="InterPro" id="IPR029063">
    <property type="entry name" value="SAM-dependent_MTases_sf"/>
</dbReference>
<evidence type="ECO:0000259" key="3">
    <source>
        <dbReference type="Pfam" id="PF13649"/>
    </source>
</evidence>
<protein>
    <submittedName>
        <fullName evidence="4">Class I SAM-dependent methyltransferase</fullName>
    </submittedName>
</protein>
<gene>
    <name evidence="4" type="ORF">GCM10023338_15720</name>
</gene>
<evidence type="ECO:0000313" key="5">
    <source>
        <dbReference type="Proteomes" id="UP001500631"/>
    </source>
</evidence>
<dbReference type="Pfam" id="PF13649">
    <property type="entry name" value="Methyltransf_25"/>
    <property type="match status" value="1"/>
</dbReference>
<keyword evidence="2" id="KW-0808">Transferase</keyword>
<dbReference type="RefSeq" id="WP_077925859.1">
    <property type="nucleotide sequence ID" value="NZ_BAABKE010000005.1"/>
</dbReference>
<accession>A0ABP9MRS3</accession>
<dbReference type="EMBL" id="BAABKE010000005">
    <property type="protein sequence ID" value="GAA5100761.1"/>
    <property type="molecule type" value="Genomic_DNA"/>
</dbReference>
<dbReference type="Proteomes" id="UP001500631">
    <property type="component" value="Unassembled WGS sequence"/>
</dbReference>
<name>A0ABP9MRS3_9GAMM</name>
<dbReference type="GO" id="GO:0008168">
    <property type="term" value="F:methyltransferase activity"/>
    <property type="evidence" value="ECO:0007669"/>
    <property type="project" value="UniProtKB-KW"/>
</dbReference>
<keyword evidence="1 4" id="KW-0489">Methyltransferase</keyword>
<evidence type="ECO:0000256" key="2">
    <source>
        <dbReference type="ARBA" id="ARBA00022679"/>
    </source>
</evidence>
<proteinExistence type="predicted"/>
<dbReference type="Gene3D" id="3.40.50.150">
    <property type="entry name" value="Vaccinia Virus protein VP39"/>
    <property type="match status" value="1"/>
</dbReference>
<dbReference type="PANTHER" id="PTHR43861">
    <property type="entry name" value="TRANS-ACONITATE 2-METHYLTRANSFERASE-RELATED"/>
    <property type="match status" value="1"/>
</dbReference>
<dbReference type="SUPFAM" id="SSF53335">
    <property type="entry name" value="S-adenosyl-L-methionine-dependent methyltransferases"/>
    <property type="match status" value="1"/>
</dbReference>
<dbReference type="CDD" id="cd02440">
    <property type="entry name" value="AdoMet_MTases"/>
    <property type="match status" value="1"/>
</dbReference>
<feature type="domain" description="Methyltransferase" evidence="3">
    <location>
        <begin position="41"/>
        <end position="129"/>
    </location>
</feature>
<sequence length="195" mass="22905">MTKQKNFYNHSFLAFFENTFNVDMTNIYGPFLEYLPQGGKILDIGCGSGRDALYFKNIGFSVDAFDYSENLVQFAKEKTGLDIQHKSFYDLDSVNEYDGIWACASLLHCERSRLIEVVQKIVDALKINGICYMSFKYGHLDRMQNDRLFTDLDEIQARELLNNFKNIHLLKLWMTKDNRPEQQEYWLNMLCIKES</sequence>
<evidence type="ECO:0000313" key="4">
    <source>
        <dbReference type="EMBL" id="GAA5100761.1"/>
    </source>
</evidence>
<organism evidence="4 5">
    <name type="scientific">Wohlfahrtiimonas larvae</name>
    <dbReference type="NCBI Taxonomy" id="1157986"/>
    <lineage>
        <taxon>Bacteria</taxon>
        <taxon>Pseudomonadati</taxon>
        <taxon>Pseudomonadota</taxon>
        <taxon>Gammaproteobacteria</taxon>
        <taxon>Cardiobacteriales</taxon>
        <taxon>Ignatzschineriaceae</taxon>
        <taxon>Wohlfahrtiimonas</taxon>
    </lineage>
</organism>
<dbReference type="GO" id="GO:0032259">
    <property type="term" value="P:methylation"/>
    <property type="evidence" value="ECO:0007669"/>
    <property type="project" value="UniProtKB-KW"/>
</dbReference>
<dbReference type="PANTHER" id="PTHR43861:SF1">
    <property type="entry name" value="TRANS-ACONITATE 2-METHYLTRANSFERASE"/>
    <property type="match status" value="1"/>
</dbReference>
<evidence type="ECO:0000256" key="1">
    <source>
        <dbReference type="ARBA" id="ARBA00022603"/>
    </source>
</evidence>